<reference evidence="7 8" key="1">
    <citation type="submission" date="2020-08" db="EMBL/GenBank/DDBJ databases">
        <title>Plant Genome Project.</title>
        <authorList>
            <person name="Zhang R.-G."/>
        </authorList>
    </citation>
    <scope>NUCLEOTIDE SEQUENCE [LARGE SCALE GENOMIC DNA]</scope>
    <source>
        <tissue evidence="7">Rhizome</tissue>
    </source>
</reference>
<keyword evidence="2" id="KW-0808">Transferase</keyword>
<dbReference type="PANTHER" id="PTHR11088:SF86">
    <property type="entry name" value="ADENYLATE ISOPENTENYLTRANSFERASE 4-RELATED"/>
    <property type="match status" value="1"/>
</dbReference>
<protein>
    <submittedName>
        <fullName evidence="7">Uncharacterized protein</fullName>
    </submittedName>
</protein>
<dbReference type="Pfam" id="PF01715">
    <property type="entry name" value="IPPT"/>
    <property type="match status" value="2"/>
</dbReference>
<dbReference type="GO" id="GO:0006400">
    <property type="term" value="P:tRNA modification"/>
    <property type="evidence" value="ECO:0007669"/>
    <property type="project" value="TreeGrafter"/>
</dbReference>
<proteinExistence type="inferred from homology"/>
<evidence type="ECO:0000256" key="6">
    <source>
        <dbReference type="SAM" id="Coils"/>
    </source>
</evidence>
<keyword evidence="8" id="KW-1185">Reference proteome</keyword>
<comment type="caution">
    <text evidence="7">The sequence shown here is derived from an EMBL/GenBank/DDBJ whole genome shotgun (WGS) entry which is preliminary data.</text>
</comment>
<gene>
    <name evidence="7" type="ORF">ZIOFF_069727</name>
</gene>
<dbReference type="InterPro" id="IPR039657">
    <property type="entry name" value="Dimethylallyltransferase"/>
</dbReference>
<dbReference type="GO" id="GO:0005524">
    <property type="term" value="F:ATP binding"/>
    <property type="evidence" value="ECO:0007669"/>
    <property type="project" value="UniProtKB-KW"/>
</dbReference>
<dbReference type="PANTHER" id="PTHR11088">
    <property type="entry name" value="TRNA DIMETHYLALLYLTRANSFERASE"/>
    <property type="match status" value="1"/>
</dbReference>
<dbReference type="InterPro" id="IPR027417">
    <property type="entry name" value="P-loop_NTPase"/>
</dbReference>
<comment type="similarity">
    <text evidence="1">Belongs to the IPP transferase family.</text>
</comment>
<dbReference type="GO" id="GO:0005739">
    <property type="term" value="C:mitochondrion"/>
    <property type="evidence" value="ECO:0007669"/>
    <property type="project" value="TreeGrafter"/>
</dbReference>
<evidence type="ECO:0000256" key="4">
    <source>
        <dbReference type="ARBA" id="ARBA00022741"/>
    </source>
</evidence>
<evidence type="ECO:0000313" key="8">
    <source>
        <dbReference type="Proteomes" id="UP000734854"/>
    </source>
</evidence>
<evidence type="ECO:0000256" key="1">
    <source>
        <dbReference type="ARBA" id="ARBA00005842"/>
    </source>
</evidence>
<keyword evidence="3" id="KW-0203">Cytokinin biosynthesis</keyword>
<sequence>MRKLSRKTSEKEFSVQSLTFLTAQAASFMRILFNTAGNAALSAYLHWPFPASRALSTATAAMPPLRSCWHRLNTRRSSYRPGRLCVQVNGDGTKERVVVVMGATGTGKSKLSVELATKFSGEVVNSDKIQVYGGLDIATNKMPMEERRGVAHHLLGDLHPEEGELPPAAYRELAARAIVGIACRDRMPVVAGGSNSFIHAALAGSFDPRWSPFEAGWRQRMRKRATLRYCCCFLWVDVDALVLAEQLDRRVDEMLAAGMVEELGQYFEEESASVAGESRHPGLGKAIGVAEFREYFRGKGRGTEAAYEAAVSAIKANTRRLAEEQVRKIERLGEIGWPLQKLDATAAVSARLKGSMAEAETAWERDVAGPGAAAVEQFLNEAAEVICNEFWKKFEDEKAEDRTTRAAIQSMEFDLQHVTMPLKEEKKYIHDLKQLRQQRDQLTSNMGSITEMDEAFDQKEQIDERFNKELDSLRTEVLRTEANANVAKKKYDEEQQILRVLRQQFRDVDALRQKAYGQWRELKNMVTERITF</sequence>
<dbReference type="AlphaFoldDB" id="A0A8J5ED02"/>
<dbReference type="EMBL" id="JACMSC010000020">
    <property type="protein sequence ID" value="KAG6472267.1"/>
    <property type="molecule type" value="Genomic_DNA"/>
</dbReference>
<keyword evidence="6" id="KW-0175">Coiled coil</keyword>
<dbReference type="SUPFAM" id="SSF52540">
    <property type="entry name" value="P-loop containing nucleoside triphosphate hydrolases"/>
    <property type="match status" value="1"/>
</dbReference>
<evidence type="ECO:0000256" key="3">
    <source>
        <dbReference type="ARBA" id="ARBA00022712"/>
    </source>
</evidence>
<name>A0A8J5ED02_ZINOF</name>
<evidence type="ECO:0000256" key="2">
    <source>
        <dbReference type="ARBA" id="ARBA00022679"/>
    </source>
</evidence>
<organism evidence="7 8">
    <name type="scientific">Zingiber officinale</name>
    <name type="common">Ginger</name>
    <name type="synonym">Amomum zingiber</name>
    <dbReference type="NCBI Taxonomy" id="94328"/>
    <lineage>
        <taxon>Eukaryota</taxon>
        <taxon>Viridiplantae</taxon>
        <taxon>Streptophyta</taxon>
        <taxon>Embryophyta</taxon>
        <taxon>Tracheophyta</taxon>
        <taxon>Spermatophyta</taxon>
        <taxon>Magnoliopsida</taxon>
        <taxon>Liliopsida</taxon>
        <taxon>Zingiberales</taxon>
        <taxon>Zingiberaceae</taxon>
        <taxon>Zingiber</taxon>
    </lineage>
</organism>
<dbReference type="GO" id="GO:0009691">
    <property type="term" value="P:cytokinin biosynthetic process"/>
    <property type="evidence" value="ECO:0007669"/>
    <property type="project" value="UniProtKB-KW"/>
</dbReference>
<evidence type="ECO:0000313" key="7">
    <source>
        <dbReference type="EMBL" id="KAG6472267.1"/>
    </source>
</evidence>
<keyword evidence="5" id="KW-0067">ATP-binding</keyword>
<dbReference type="GO" id="GO:0052381">
    <property type="term" value="F:tRNA dimethylallyltransferase activity"/>
    <property type="evidence" value="ECO:0007669"/>
    <property type="project" value="TreeGrafter"/>
</dbReference>
<feature type="coiled-coil region" evidence="6">
    <location>
        <begin position="425"/>
        <end position="504"/>
    </location>
</feature>
<dbReference type="Gene3D" id="1.10.287.890">
    <property type="entry name" value="Crystal structure of tRNA isopentenylpyrophosphate transferase (bh2366) domain"/>
    <property type="match status" value="1"/>
</dbReference>
<accession>A0A8J5ED02</accession>
<dbReference type="Proteomes" id="UP000734854">
    <property type="component" value="Unassembled WGS sequence"/>
</dbReference>
<keyword evidence="4" id="KW-0547">Nucleotide-binding</keyword>
<evidence type="ECO:0000256" key="5">
    <source>
        <dbReference type="ARBA" id="ARBA00022840"/>
    </source>
</evidence>
<dbReference type="Gene3D" id="3.40.50.300">
    <property type="entry name" value="P-loop containing nucleotide triphosphate hydrolases"/>
    <property type="match status" value="1"/>
</dbReference>